<sequence>MFCLRSSSRIAPHYTLQSFKGSCSQRSGIWGIRLLEDWQMGNDRLEFAGIGLCSYYFYPIHLTLGLTISTRLHSWTL</sequence>
<dbReference type="EMBL" id="ML769511">
    <property type="protein sequence ID" value="KAE9396572.1"/>
    <property type="molecule type" value="Genomic_DNA"/>
</dbReference>
<keyword evidence="2" id="KW-1185">Reference proteome</keyword>
<proteinExistence type="predicted"/>
<evidence type="ECO:0000313" key="2">
    <source>
        <dbReference type="Proteomes" id="UP000799118"/>
    </source>
</evidence>
<reference evidence="1" key="1">
    <citation type="journal article" date="2019" name="Environ. Microbiol.">
        <title>Fungal ecological strategies reflected in gene transcription - a case study of two litter decomposers.</title>
        <authorList>
            <person name="Barbi F."/>
            <person name="Kohler A."/>
            <person name="Barry K."/>
            <person name="Baskaran P."/>
            <person name="Daum C."/>
            <person name="Fauchery L."/>
            <person name="Ihrmark K."/>
            <person name="Kuo A."/>
            <person name="LaButti K."/>
            <person name="Lipzen A."/>
            <person name="Morin E."/>
            <person name="Grigoriev I.V."/>
            <person name="Henrissat B."/>
            <person name="Lindahl B."/>
            <person name="Martin F."/>
        </authorList>
    </citation>
    <scope>NUCLEOTIDE SEQUENCE</scope>
    <source>
        <strain evidence="1">JB14</strain>
    </source>
</reference>
<organism evidence="1 2">
    <name type="scientific">Gymnopus androsaceus JB14</name>
    <dbReference type="NCBI Taxonomy" id="1447944"/>
    <lineage>
        <taxon>Eukaryota</taxon>
        <taxon>Fungi</taxon>
        <taxon>Dikarya</taxon>
        <taxon>Basidiomycota</taxon>
        <taxon>Agaricomycotina</taxon>
        <taxon>Agaricomycetes</taxon>
        <taxon>Agaricomycetidae</taxon>
        <taxon>Agaricales</taxon>
        <taxon>Marasmiineae</taxon>
        <taxon>Omphalotaceae</taxon>
        <taxon>Gymnopus</taxon>
    </lineage>
</organism>
<name>A0A6A4HDW8_9AGAR</name>
<evidence type="ECO:0000313" key="1">
    <source>
        <dbReference type="EMBL" id="KAE9396572.1"/>
    </source>
</evidence>
<dbReference type="AlphaFoldDB" id="A0A6A4HDW8"/>
<protein>
    <submittedName>
        <fullName evidence="1">Uncharacterized protein</fullName>
    </submittedName>
</protein>
<gene>
    <name evidence="1" type="ORF">BT96DRAFT_101579</name>
</gene>
<dbReference type="Proteomes" id="UP000799118">
    <property type="component" value="Unassembled WGS sequence"/>
</dbReference>
<accession>A0A6A4HDW8</accession>